<comment type="caution">
    <text evidence="1">The sequence shown here is derived from an EMBL/GenBank/DDBJ whole genome shotgun (WGS) entry which is preliminary data.</text>
</comment>
<organism evidence="1 2">
    <name type="scientific">Thelephora ganbajun</name>
    <name type="common">Ganba fungus</name>
    <dbReference type="NCBI Taxonomy" id="370292"/>
    <lineage>
        <taxon>Eukaryota</taxon>
        <taxon>Fungi</taxon>
        <taxon>Dikarya</taxon>
        <taxon>Basidiomycota</taxon>
        <taxon>Agaricomycotina</taxon>
        <taxon>Agaricomycetes</taxon>
        <taxon>Thelephorales</taxon>
        <taxon>Thelephoraceae</taxon>
        <taxon>Thelephora</taxon>
    </lineage>
</organism>
<dbReference type="Proteomes" id="UP000886501">
    <property type="component" value="Unassembled WGS sequence"/>
</dbReference>
<reference evidence="1" key="2">
    <citation type="journal article" date="2020" name="Nat. Commun.">
        <title>Large-scale genome sequencing of mycorrhizal fungi provides insights into the early evolution of symbiotic traits.</title>
        <authorList>
            <person name="Miyauchi S."/>
            <person name="Kiss E."/>
            <person name="Kuo A."/>
            <person name="Drula E."/>
            <person name="Kohler A."/>
            <person name="Sanchez-Garcia M."/>
            <person name="Morin E."/>
            <person name="Andreopoulos B."/>
            <person name="Barry K.W."/>
            <person name="Bonito G."/>
            <person name="Buee M."/>
            <person name="Carver A."/>
            <person name="Chen C."/>
            <person name="Cichocki N."/>
            <person name="Clum A."/>
            <person name="Culley D."/>
            <person name="Crous P.W."/>
            <person name="Fauchery L."/>
            <person name="Girlanda M."/>
            <person name="Hayes R.D."/>
            <person name="Keri Z."/>
            <person name="LaButti K."/>
            <person name="Lipzen A."/>
            <person name="Lombard V."/>
            <person name="Magnuson J."/>
            <person name="Maillard F."/>
            <person name="Murat C."/>
            <person name="Nolan M."/>
            <person name="Ohm R.A."/>
            <person name="Pangilinan J."/>
            <person name="Pereira M.F."/>
            <person name="Perotto S."/>
            <person name="Peter M."/>
            <person name="Pfister S."/>
            <person name="Riley R."/>
            <person name="Sitrit Y."/>
            <person name="Stielow J.B."/>
            <person name="Szollosi G."/>
            <person name="Zifcakova L."/>
            <person name="Stursova M."/>
            <person name="Spatafora J.W."/>
            <person name="Tedersoo L."/>
            <person name="Vaario L.M."/>
            <person name="Yamada A."/>
            <person name="Yan M."/>
            <person name="Wang P."/>
            <person name="Xu J."/>
            <person name="Bruns T."/>
            <person name="Baldrian P."/>
            <person name="Vilgalys R."/>
            <person name="Dunand C."/>
            <person name="Henrissat B."/>
            <person name="Grigoriev I.V."/>
            <person name="Hibbett D."/>
            <person name="Nagy L.G."/>
            <person name="Martin F.M."/>
        </authorList>
    </citation>
    <scope>NUCLEOTIDE SEQUENCE</scope>
    <source>
        <strain evidence="1">P2</strain>
    </source>
</reference>
<protein>
    <submittedName>
        <fullName evidence="1">Uncharacterized protein</fullName>
    </submittedName>
</protein>
<reference evidence="1" key="1">
    <citation type="submission" date="2019-10" db="EMBL/GenBank/DDBJ databases">
        <authorList>
            <consortium name="DOE Joint Genome Institute"/>
            <person name="Kuo A."/>
            <person name="Miyauchi S."/>
            <person name="Kiss E."/>
            <person name="Drula E."/>
            <person name="Kohler A."/>
            <person name="Sanchez-Garcia M."/>
            <person name="Andreopoulos B."/>
            <person name="Barry K.W."/>
            <person name="Bonito G."/>
            <person name="Buee M."/>
            <person name="Carver A."/>
            <person name="Chen C."/>
            <person name="Cichocki N."/>
            <person name="Clum A."/>
            <person name="Culley D."/>
            <person name="Crous P.W."/>
            <person name="Fauchery L."/>
            <person name="Girlanda M."/>
            <person name="Hayes R."/>
            <person name="Keri Z."/>
            <person name="Labutti K."/>
            <person name="Lipzen A."/>
            <person name="Lombard V."/>
            <person name="Magnuson J."/>
            <person name="Maillard F."/>
            <person name="Morin E."/>
            <person name="Murat C."/>
            <person name="Nolan M."/>
            <person name="Ohm R."/>
            <person name="Pangilinan J."/>
            <person name="Pereira M."/>
            <person name="Perotto S."/>
            <person name="Peter M."/>
            <person name="Riley R."/>
            <person name="Sitrit Y."/>
            <person name="Stielow B."/>
            <person name="Szollosi G."/>
            <person name="Zifcakova L."/>
            <person name="Stursova M."/>
            <person name="Spatafora J.W."/>
            <person name="Tedersoo L."/>
            <person name="Vaario L.-M."/>
            <person name="Yamada A."/>
            <person name="Yan M."/>
            <person name="Wang P."/>
            <person name="Xu J."/>
            <person name="Bruns T."/>
            <person name="Baldrian P."/>
            <person name="Vilgalys R."/>
            <person name="Henrissat B."/>
            <person name="Grigoriev I.V."/>
            <person name="Hibbett D."/>
            <person name="Nagy L.G."/>
            <person name="Martin F.M."/>
        </authorList>
    </citation>
    <scope>NUCLEOTIDE SEQUENCE</scope>
    <source>
        <strain evidence="1">P2</strain>
    </source>
</reference>
<evidence type="ECO:0000313" key="2">
    <source>
        <dbReference type="Proteomes" id="UP000886501"/>
    </source>
</evidence>
<sequence length="213" mass="23587">MAQDSNTPDRLMERSSSNPPRSISRPARPNVLVVPDPLVQLTSPLSPANNLQANTTAHVTPPRSQIPQRLYAPVRIQRDFCPAEPVLFSMNGVPGISVAQAIAEDYTGLDGRDEGISSFGSSKATCRIQFTGYDPYASKVNTRHHDVDWTPITRCKLAKEVGKRVEEYIEGQGLQGTLALEKIYFTRLIHLSKGSWQPELWCEDLVNISELDG</sequence>
<gene>
    <name evidence="1" type="ORF">BDM02DRAFT_3112112</name>
</gene>
<dbReference type="EMBL" id="MU117984">
    <property type="protein sequence ID" value="KAF9650555.1"/>
    <property type="molecule type" value="Genomic_DNA"/>
</dbReference>
<proteinExistence type="predicted"/>
<keyword evidence="2" id="KW-1185">Reference proteome</keyword>
<evidence type="ECO:0000313" key="1">
    <source>
        <dbReference type="EMBL" id="KAF9650555.1"/>
    </source>
</evidence>
<accession>A0ACB6ZL66</accession>
<name>A0ACB6ZL66_THEGA</name>